<dbReference type="InterPro" id="IPR050796">
    <property type="entry name" value="SCF_F-box_component"/>
</dbReference>
<sequence length="344" mass="41001">MRYKIYFNDKWVCSPLALTDIHNNLFCLDDTKTNKKLKKLTLNGTRFTQYIPELLFSFGGLVAFKCRASLYFVLNPISGKSRCIPWPPTVPYVKGAYMCGMFFHPLASEFKLIFVHRDEYTEESYCWYYVYGSATNCWRRINTTPLFFWPTYRYDPVVVDMRLYWMVNLDRFTPIPNGSDDPCMHAVMVFDINSEELHTMPHPMLYLCHINNFRDNHEMMILFEMDKKLWLAQIIQQGGSGMDIWELNDHVNWSWVRRYNICKSEIPKRHFIDSYMSKNFYTRRTKFFCINKGMLLINWCSAELYLLDLSRKIIRKIPDKYTSSNHRGFYLCATYTCSLLIPNV</sequence>
<keyword evidence="3" id="KW-1185">Reference proteome</keyword>
<evidence type="ECO:0000313" key="2">
    <source>
        <dbReference type="EMBL" id="GAA0166677.1"/>
    </source>
</evidence>
<dbReference type="AlphaFoldDB" id="A0AAV3QX71"/>
<dbReference type="EMBL" id="BAABME010005814">
    <property type="protein sequence ID" value="GAA0166677.1"/>
    <property type="molecule type" value="Genomic_DNA"/>
</dbReference>
<reference evidence="2 3" key="1">
    <citation type="submission" date="2024-01" db="EMBL/GenBank/DDBJ databases">
        <title>The complete chloroplast genome sequence of Lithospermum erythrorhizon: insights into the phylogenetic relationship among Boraginaceae species and the maternal lineages of purple gromwells.</title>
        <authorList>
            <person name="Okada T."/>
            <person name="Watanabe K."/>
        </authorList>
    </citation>
    <scope>NUCLEOTIDE SEQUENCE [LARGE SCALE GENOMIC DNA]</scope>
</reference>
<dbReference type="SUPFAM" id="SSF50965">
    <property type="entry name" value="Galactose oxidase, central domain"/>
    <property type="match status" value="1"/>
</dbReference>
<evidence type="ECO:0000259" key="1">
    <source>
        <dbReference type="Pfam" id="PF07734"/>
    </source>
</evidence>
<comment type="caution">
    <text evidence="2">The sequence shown here is derived from an EMBL/GenBank/DDBJ whole genome shotgun (WGS) entry which is preliminary data.</text>
</comment>
<dbReference type="PANTHER" id="PTHR31672:SF13">
    <property type="entry name" value="F-BOX PROTEIN CPR30-LIKE"/>
    <property type="match status" value="1"/>
</dbReference>
<organism evidence="2 3">
    <name type="scientific">Lithospermum erythrorhizon</name>
    <name type="common">Purple gromwell</name>
    <name type="synonym">Lithospermum officinale var. erythrorhizon</name>
    <dbReference type="NCBI Taxonomy" id="34254"/>
    <lineage>
        <taxon>Eukaryota</taxon>
        <taxon>Viridiplantae</taxon>
        <taxon>Streptophyta</taxon>
        <taxon>Embryophyta</taxon>
        <taxon>Tracheophyta</taxon>
        <taxon>Spermatophyta</taxon>
        <taxon>Magnoliopsida</taxon>
        <taxon>eudicotyledons</taxon>
        <taxon>Gunneridae</taxon>
        <taxon>Pentapetalae</taxon>
        <taxon>asterids</taxon>
        <taxon>lamiids</taxon>
        <taxon>Boraginales</taxon>
        <taxon>Boraginaceae</taxon>
        <taxon>Boraginoideae</taxon>
        <taxon>Lithospermeae</taxon>
        <taxon>Lithospermum</taxon>
    </lineage>
</organism>
<feature type="domain" description="F-box associated beta-propeller type 1" evidence="1">
    <location>
        <begin position="30"/>
        <end position="290"/>
    </location>
</feature>
<dbReference type="Proteomes" id="UP001454036">
    <property type="component" value="Unassembled WGS sequence"/>
</dbReference>
<accession>A0AAV3QX71</accession>
<dbReference type="PANTHER" id="PTHR31672">
    <property type="entry name" value="BNACNNG10540D PROTEIN"/>
    <property type="match status" value="1"/>
</dbReference>
<proteinExistence type="predicted"/>
<dbReference type="InterPro" id="IPR017451">
    <property type="entry name" value="F-box-assoc_interact_dom"/>
</dbReference>
<dbReference type="InterPro" id="IPR006527">
    <property type="entry name" value="F-box-assoc_dom_typ1"/>
</dbReference>
<protein>
    <recommendedName>
        <fullName evidence="1">F-box associated beta-propeller type 1 domain-containing protein</fullName>
    </recommendedName>
</protein>
<dbReference type="InterPro" id="IPR011043">
    <property type="entry name" value="Gal_Oxase/kelch_b-propeller"/>
</dbReference>
<dbReference type="NCBIfam" id="TIGR01640">
    <property type="entry name" value="F_box_assoc_1"/>
    <property type="match status" value="1"/>
</dbReference>
<evidence type="ECO:0000313" key="3">
    <source>
        <dbReference type="Proteomes" id="UP001454036"/>
    </source>
</evidence>
<name>A0AAV3QX71_LITER</name>
<dbReference type="Pfam" id="PF07734">
    <property type="entry name" value="FBA_1"/>
    <property type="match status" value="1"/>
</dbReference>
<gene>
    <name evidence="2" type="ORF">LIER_21781</name>
</gene>